<evidence type="ECO:0000256" key="1">
    <source>
        <dbReference type="SAM" id="MobiDB-lite"/>
    </source>
</evidence>
<feature type="compositionally biased region" description="Acidic residues" evidence="1">
    <location>
        <begin position="143"/>
        <end position="155"/>
    </location>
</feature>
<reference evidence="4 5" key="1">
    <citation type="submission" date="2011-11" db="EMBL/GenBank/DDBJ databases">
        <title>The Noncontiguous Finished genome of Desulfosporosinus youngiae DSM 17734.</title>
        <authorList>
            <consortium name="US DOE Joint Genome Institute (JGI-PGF)"/>
            <person name="Lucas S."/>
            <person name="Han J."/>
            <person name="Lapidus A."/>
            <person name="Cheng J.-F."/>
            <person name="Goodwin L."/>
            <person name="Pitluck S."/>
            <person name="Peters L."/>
            <person name="Ovchinnikova G."/>
            <person name="Lu M."/>
            <person name="Land M.L."/>
            <person name="Hauser L."/>
            <person name="Pester M."/>
            <person name="Spring S."/>
            <person name="Ollivier B."/>
            <person name="Rattei T."/>
            <person name="Klenk H.-P."/>
            <person name="Wagner M."/>
            <person name="Loy A."/>
            <person name="Woyke T.J."/>
        </authorList>
    </citation>
    <scope>NUCLEOTIDE SEQUENCE [LARGE SCALE GENOMIC DNA]</scope>
    <source>
        <strain evidence="4 5">DSM 17734</strain>
    </source>
</reference>
<dbReference type="InterPro" id="IPR015943">
    <property type="entry name" value="WD40/YVTN_repeat-like_dom_sf"/>
</dbReference>
<organism evidence="4 5">
    <name type="scientific">Desulfosporosinus youngiae DSM 17734</name>
    <dbReference type="NCBI Taxonomy" id="768710"/>
    <lineage>
        <taxon>Bacteria</taxon>
        <taxon>Bacillati</taxon>
        <taxon>Bacillota</taxon>
        <taxon>Clostridia</taxon>
        <taxon>Eubacteriales</taxon>
        <taxon>Desulfitobacteriaceae</taxon>
        <taxon>Desulfosporosinus</taxon>
    </lineage>
</organism>
<evidence type="ECO:0000259" key="3">
    <source>
        <dbReference type="Pfam" id="PF13360"/>
    </source>
</evidence>
<feature type="region of interest" description="Disordered" evidence="1">
    <location>
        <begin position="76"/>
        <end position="103"/>
    </location>
</feature>
<protein>
    <recommendedName>
        <fullName evidence="3">Pyrrolo-quinoline quinone repeat domain-containing protein</fullName>
    </recommendedName>
</protein>
<dbReference type="InterPro" id="IPR018391">
    <property type="entry name" value="PQQ_b-propeller_rpt"/>
</dbReference>
<evidence type="ECO:0000313" key="5">
    <source>
        <dbReference type="Proteomes" id="UP000005104"/>
    </source>
</evidence>
<dbReference type="Gene3D" id="2.130.10.10">
    <property type="entry name" value="YVTN repeat-like/Quinoprotein amine dehydrogenase"/>
    <property type="match status" value="2"/>
</dbReference>
<dbReference type="PANTHER" id="PTHR34512">
    <property type="entry name" value="CELL SURFACE PROTEIN"/>
    <property type="match status" value="1"/>
</dbReference>
<dbReference type="HOGENOM" id="CLU_245122_0_0_9"/>
<dbReference type="InterPro" id="IPR002372">
    <property type="entry name" value="PQQ_rpt_dom"/>
</dbReference>
<dbReference type="OrthoDB" id="1801854at2"/>
<dbReference type="Proteomes" id="UP000005104">
    <property type="component" value="Chromosome"/>
</dbReference>
<evidence type="ECO:0000313" key="4">
    <source>
        <dbReference type="EMBL" id="EHQ90799.1"/>
    </source>
</evidence>
<dbReference type="SUPFAM" id="SSF49373">
    <property type="entry name" value="Invasin/intimin cell-adhesion fragments"/>
    <property type="match status" value="1"/>
</dbReference>
<dbReference type="PANTHER" id="PTHR34512:SF30">
    <property type="entry name" value="OUTER MEMBRANE PROTEIN ASSEMBLY FACTOR BAMB"/>
    <property type="match status" value="1"/>
</dbReference>
<feature type="signal peptide" evidence="2">
    <location>
        <begin position="1"/>
        <end position="27"/>
    </location>
</feature>
<dbReference type="Pfam" id="PF13360">
    <property type="entry name" value="PQQ_2"/>
    <property type="match status" value="2"/>
</dbReference>
<feature type="compositionally biased region" description="Polar residues" evidence="1">
    <location>
        <begin position="166"/>
        <end position="177"/>
    </location>
</feature>
<name>H5Y5S3_9FIRM</name>
<feature type="domain" description="Pyrrolo-quinoline quinone repeat" evidence="3">
    <location>
        <begin position="608"/>
        <end position="831"/>
    </location>
</feature>
<dbReference type="RefSeq" id="WP_007785381.1">
    <property type="nucleotide sequence ID" value="NZ_CM001441.1"/>
</dbReference>
<dbReference type="Gene3D" id="2.60.40.1080">
    <property type="match status" value="1"/>
</dbReference>
<dbReference type="InterPro" id="IPR011047">
    <property type="entry name" value="Quinoprotein_ADH-like_sf"/>
</dbReference>
<dbReference type="InterPro" id="IPR008964">
    <property type="entry name" value="Invasin/intimin_cell_adhesion"/>
</dbReference>
<evidence type="ECO:0000256" key="2">
    <source>
        <dbReference type="SAM" id="SignalP"/>
    </source>
</evidence>
<gene>
    <name evidence="4" type="ORF">DesyoDRAFT_3814</name>
</gene>
<dbReference type="STRING" id="768710.DesyoDRAFT_3814"/>
<proteinExistence type="predicted"/>
<accession>H5Y5S3</accession>
<dbReference type="SUPFAM" id="SSF50998">
    <property type="entry name" value="Quinoprotein alcohol dehydrogenase-like"/>
    <property type="match status" value="2"/>
</dbReference>
<dbReference type="EMBL" id="CM001441">
    <property type="protein sequence ID" value="EHQ90799.1"/>
    <property type="molecule type" value="Genomic_DNA"/>
</dbReference>
<keyword evidence="5" id="KW-1185">Reference proteome</keyword>
<feature type="region of interest" description="Disordered" evidence="1">
    <location>
        <begin position="28"/>
        <end position="48"/>
    </location>
</feature>
<feature type="domain" description="Pyrrolo-quinoline quinone repeat" evidence="3">
    <location>
        <begin position="1114"/>
        <end position="1279"/>
    </location>
</feature>
<keyword evidence="2" id="KW-0732">Signal</keyword>
<feature type="region of interest" description="Disordered" evidence="1">
    <location>
        <begin position="143"/>
        <end position="177"/>
    </location>
</feature>
<dbReference type="eggNOG" id="COG1520">
    <property type="taxonomic scope" value="Bacteria"/>
</dbReference>
<sequence>MKFAHKGLNLFLVLLLLIGSVCLPVSAASSGSEQGGGEPSPAGPGSELSLTVEPDQEAYRSGDVVTLQARFGTTESPIGTGIQWHCLPESEEGPGQTLEEDSDRLSFTVPENPGEDMLEITVFAFYEGQTQQAVLNILPDEPELSQENPESQESEEGQKGEEDQTIQEPLNQENPEQSVAPANLAGEGLSLSSADEHNRVPIGAGLPLMVHDQEGNEVTTSSALVWTSQVPEVASVDSDGVVTGKLAGIVYITAALEENREIKGSLAVTVGDSLDPELTVVARTPTNNQNNVYPGYNPQEVSLTYNRPIDGENPIGAVALYLSTGSLISSSLPVAWDEEAPNKLKVDLSKSLWSEVGAGCVPLAFNKTYKFEMAAGAVPVAGSSKTSPAITGTSGPNCWYFKTGQPLSIVLAPAGSSARPASLKIGEMLTLTATVNIPSPVPQGTDFKLEWQSDSPQAVPVDGTEKYTLVTNAQGLVNKLTVTKEITGQDLGKVKLTASLSGIPSVSKDWYVEVQASYNQKLAPLWTYAVPITTPGHGKPALTSDGSSYTVLSNPFGDVVYEPTRYLLALDPEGRPKAGFASPVLTQLFPARVVEQEGQEYVLVVQEKSLLALDPDTGAVLRQVELPAQITGMPGLGPNGQIYLSCANNALYSLDLSDEKWTWSFPVVQPILNAKGGQVLYSAPTVDQSNQVYLVHGDTLSVLNGLNGELLWEYKTPAAASFKTQAAVDEGGRVYLVDNADQIYCLNPPGGGQPVSLAWQNSSCRNVMIFPPLIMPEGLLVSSEGRLVELDLATGAKTAKNYAIDYSLCVIYPKNGPDPQLGADGLLYTTRGIYAPDGTVVAYYAEPNTSFPNNDYSMFALSEDGTLYRAIKSGESYDALEKARLYDLTGAVPVQLVIGQPELTLYSEESGRVLTQVLDQAEVSLPGVALEWSSADPQVAAVSSDGLITAAKRTPGQEQVTTTVTVKVKDSTDPALSQAIQVTVLPQAVVQSMVFIYDKNDYAGKTLSDYQVVGEKLSEVNGEAFSPIRVFVADQSGYFVPKQLIKWELIKEGDETGKVAMLNYQGGSGDDSIRYNANLTGKEVGTISLKASLINNPEIYCTVKLEVLPAPYEILWQLPLGGSYGKKVAELATGRRGEIFYVNQNQLQAVRRSDATPLWTSDPGSYYGISLSAPQVDENGNVFLYATNSTAVVAVEAQSGKVLWGYTAPGNDPVAKLVFGGDSVLALTKGGLIYKLDKAKGEPQWNQPYAAGGVVSGLAAASTGKAYYSSGSTVYELSADGQKKSLYTKGGAGLKLEGSSAAGALILQQQEGSQVSLLALDPGKDDPLQWVYPLAERVVVTVAPNGMVYAVSAPANQERKHLYFLRPDGTAQVDGQFQVNSWKKEAQGLYTPVIGENGQLYIPLVGLYVFDLNLTGEQGEMLSPLWQAEIKDEFSITVPHSIAPADEGMVFLSMGELGLVALQGTDLSGGEGLQVKVSNSVLKLGGLQELKIKLMNQQLSSQSVRLTITLIQKGNQGTEQVISYSSLTDTLTPGLIKEYPGSLRIPKTGNYQVKIQVAAPDQLEPVQTILLPVQAQ</sequence>
<dbReference type="SMART" id="SM00564">
    <property type="entry name" value="PQQ"/>
    <property type="match status" value="4"/>
</dbReference>
<feature type="chain" id="PRO_5003602433" description="Pyrrolo-quinoline quinone repeat domain-containing protein" evidence="2">
    <location>
        <begin position="28"/>
        <end position="1576"/>
    </location>
</feature>